<evidence type="ECO:0000256" key="2">
    <source>
        <dbReference type="SAM" id="MobiDB-lite"/>
    </source>
</evidence>
<dbReference type="STRING" id="996166.SAMN05192554_12938"/>
<accession>A0A1H0ASM7</accession>
<dbReference type="SUPFAM" id="SSF53822">
    <property type="entry name" value="Periplasmic binding protein-like I"/>
    <property type="match status" value="1"/>
</dbReference>
<dbReference type="AlphaFoldDB" id="A0A1H0ASM7"/>
<dbReference type="PANTHER" id="PTHR30483">
    <property type="entry name" value="LEUCINE-SPECIFIC-BINDING PROTEIN"/>
    <property type="match status" value="1"/>
</dbReference>
<gene>
    <name evidence="4" type="ORF">SAMN05192554_12938</name>
</gene>
<feature type="region of interest" description="Disordered" evidence="2">
    <location>
        <begin position="1"/>
        <end position="24"/>
    </location>
</feature>
<reference evidence="4 5" key="1">
    <citation type="submission" date="2016-10" db="EMBL/GenBank/DDBJ databases">
        <authorList>
            <person name="de Groot N.N."/>
        </authorList>
    </citation>
    <scope>NUCLEOTIDE SEQUENCE [LARGE SCALE GENOMIC DNA]</scope>
    <source>
        <strain evidence="5">EB21,IBRC-M 10013,KCTC 4048</strain>
    </source>
</reference>
<dbReference type="InterPro" id="IPR028082">
    <property type="entry name" value="Peripla_BP_I"/>
</dbReference>
<evidence type="ECO:0000313" key="5">
    <source>
        <dbReference type="Proteomes" id="UP000199370"/>
    </source>
</evidence>
<name>A0A1H0ASM7_9EURY</name>
<evidence type="ECO:0000313" key="4">
    <source>
        <dbReference type="EMBL" id="SDN36558.1"/>
    </source>
</evidence>
<dbReference type="RefSeq" id="WP_089736117.1">
    <property type="nucleotide sequence ID" value="NZ_FNIA01000029.1"/>
</dbReference>
<dbReference type="EMBL" id="FNIA01000029">
    <property type="protein sequence ID" value="SDN36558.1"/>
    <property type="molecule type" value="Genomic_DNA"/>
</dbReference>
<sequence length="427" mass="45138">MARGTSNRKQRTTDQGSSSRFGSRRTFLQATAGAGALGLAGCLSNIGGGGGGSDTITYGVVSPMSGAYSSLAPGQRNGAKLAIETLKEDDEFDFEIEGVYADGQTEDTASVQAAERLVQEDGANFIMGCISSSVALAMNEFAAEEQVIYNPGAAAVPITGSGCNEYVFRAETNTAQIAEAVSEYTVNNLGTEVWFHIADYAYGTSVRNRVEARMRQANSDLNVVGSTASELGSSNFDTYISQIDNSDAEVVVVGMTGGDLINFTAQAVEAGLTEDKDIMAPTMTFQVVRGALGSAAYGLYGGVRYVSTLDNPLNNTFREAYMNMDETSGPPDNFARVGYQSIMMTAEGIKEAGSTNVDDVIDALAGLEMDSILGNNQFRACDHQALNPTWMGRCVEPSSGEVADVELLKKVEGPDAMIPCEETECSL</sequence>
<feature type="domain" description="Leucine-binding protein" evidence="3">
    <location>
        <begin position="55"/>
        <end position="395"/>
    </location>
</feature>
<keyword evidence="1" id="KW-0732">Signal</keyword>
<dbReference type="InterPro" id="IPR051010">
    <property type="entry name" value="BCAA_transport"/>
</dbReference>
<dbReference type="Pfam" id="PF13458">
    <property type="entry name" value="Peripla_BP_6"/>
    <property type="match status" value="1"/>
</dbReference>
<evidence type="ECO:0000259" key="3">
    <source>
        <dbReference type="Pfam" id="PF13458"/>
    </source>
</evidence>
<proteinExistence type="predicted"/>
<dbReference type="OrthoDB" id="264684at2157"/>
<evidence type="ECO:0000256" key="1">
    <source>
        <dbReference type="ARBA" id="ARBA00022729"/>
    </source>
</evidence>
<feature type="compositionally biased region" description="Basic residues" evidence="2">
    <location>
        <begin position="1"/>
        <end position="10"/>
    </location>
</feature>
<dbReference type="Gene3D" id="3.40.50.2300">
    <property type="match status" value="2"/>
</dbReference>
<keyword evidence="5" id="KW-1185">Reference proteome</keyword>
<protein>
    <submittedName>
        <fullName evidence="4">Amino acid/amide ABC transporter substrate-binding protein, HAAT family</fullName>
    </submittedName>
</protein>
<dbReference type="CDD" id="cd19989">
    <property type="entry name" value="PBP1_SBP-like"/>
    <property type="match status" value="1"/>
</dbReference>
<dbReference type="InterPro" id="IPR028081">
    <property type="entry name" value="Leu-bd"/>
</dbReference>
<dbReference type="PANTHER" id="PTHR30483:SF6">
    <property type="entry name" value="PERIPLASMIC BINDING PROTEIN OF ABC TRANSPORTER FOR NATURAL AMINO ACIDS"/>
    <property type="match status" value="1"/>
</dbReference>
<organism evidence="4 5">
    <name type="scientific">Haloarchaeobius iranensis</name>
    <dbReference type="NCBI Taxonomy" id="996166"/>
    <lineage>
        <taxon>Archaea</taxon>
        <taxon>Methanobacteriati</taxon>
        <taxon>Methanobacteriota</taxon>
        <taxon>Stenosarchaea group</taxon>
        <taxon>Halobacteria</taxon>
        <taxon>Halobacteriales</taxon>
        <taxon>Halorubellaceae</taxon>
        <taxon>Haloarchaeobius</taxon>
    </lineage>
</organism>
<dbReference type="Proteomes" id="UP000199370">
    <property type="component" value="Unassembled WGS sequence"/>
</dbReference>